<protein>
    <submittedName>
        <fullName evidence="2">Uncharacterized protein</fullName>
    </submittedName>
</protein>
<evidence type="ECO:0000313" key="3">
    <source>
        <dbReference type="Proteomes" id="UP000762676"/>
    </source>
</evidence>
<feature type="region of interest" description="Disordered" evidence="1">
    <location>
        <begin position="286"/>
        <end position="314"/>
    </location>
</feature>
<evidence type="ECO:0000313" key="2">
    <source>
        <dbReference type="EMBL" id="GFR71659.1"/>
    </source>
</evidence>
<proteinExistence type="predicted"/>
<evidence type="ECO:0000256" key="1">
    <source>
        <dbReference type="SAM" id="MobiDB-lite"/>
    </source>
</evidence>
<sequence length="314" mass="34885">MDSETSLINIIMAKPNHIHMSELASNIKEEPLKLRDVQFTSSEAGHDINDLEGSVASGADVVDVIETVHEESKTASLDGSLWGSQQNESFVNFKSEEESYLCNEGIETSQVNRQMASASGNVTVKESSADDFSVYNLCSSVQNDSAHLAAAAISNIPGAFTKLEDSMRNVDNKEMQQISIETGENFTTISSREKTVFKMNDEVVEEIHEDFFIRIKEEKNYGDTNWDTSFKSEQNIAHHEANGNRRDLPQKESWTEVAKGSTFQLALKPQGNARVKPSIGERVKTFTAHQRREKSSQESCNKGEGQAHTRTATD</sequence>
<dbReference type="EMBL" id="BMAT01004307">
    <property type="protein sequence ID" value="GFR71659.1"/>
    <property type="molecule type" value="Genomic_DNA"/>
</dbReference>
<keyword evidence="3" id="KW-1185">Reference proteome</keyword>
<reference evidence="2 3" key="1">
    <citation type="journal article" date="2021" name="Elife">
        <title>Chloroplast acquisition without the gene transfer in kleptoplastic sea slugs, Plakobranchus ocellatus.</title>
        <authorList>
            <person name="Maeda T."/>
            <person name="Takahashi S."/>
            <person name="Yoshida T."/>
            <person name="Shimamura S."/>
            <person name="Takaki Y."/>
            <person name="Nagai Y."/>
            <person name="Toyoda A."/>
            <person name="Suzuki Y."/>
            <person name="Arimoto A."/>
            <person name="Ishii H."/>
            <person name="Satoh N."/>
            <person name="Nishiyama T."/>
            <person name="Hasebe M."/>
            <person name="Maruyama T."/>
            <person name="Minagawa J."/>
            <person name="Obokata J."/>
            <person name="Shigenobu S."/>
        </authorList>
    </citation>
    <scope>NUCLEOTIDE SEQUENCE [LARGE SCALE GENOMIC DNA]</scope>
</reference>
<organism evidence="2 3">
    <name type="scientific">Elysia marginata</name>
    <dbReference type="NCBI Taxonomy" id="1093978"/>
    <lineage>
        <taxon>Eukaryota</taxon>
        <taxon>Metazoa</taxon>
        <taxon>Spiralia</taxon>
        <taxon>Lophotrochozoa</taxon>
        <taxon>Mollusca</taxon>
        <taxon>Gastropoda</taxon>
        <taxon>Heterobranchia</taxon>
        <taxon>Euthyneura</taxon>
        <taxon>Panpulmonata</taxon>
        <taxon>Sacoglossa</taxon>
        <taxon>Placobranchoidea</taxon>
        <taxon>Plakobranchidae</taxon>
        <taxon>Elysia</taxon>
    </lineage>
</organism>
<dbReference type="Proteomes" id="UP000762676">
    <property type="component" value="Unassembled WGS sequence"/>
</dbReference>
<comment type="caution">
    <text evidence="2">The sequence shown here is derived from an EMBL/GenBank/DDBJ whole genome shotgun (WGS) entry which is preliminary data.</text>
</comment>
<dbReference type="AlphaFoldDB" id="A0AAV4FF43"/>
<name>A0AAV4FF43_9GAST</name>
<accession>A0AAV4FF43</accession>
<gene>
    <name evidence="2" type="ORF">ElyMa_002099600</name>
</gene>
<feature type="compositionally biased region" description="Basic and acidic residues" evidence="1">
    <location>
        <begin position="305"/>
        <end position="314"/>
    </location>
</feature>